<comment type="caution">
    <text evidence="1">The sequence shown here is derived from an EMBL/GenBank/DDBJ whole genome shotgun (WGS) entry which is preliminary data.</text>
</comment>
<organism evidence="1 2">
    <name type="scientific">Corynebacterium mendelii</name>
    <dbReference type="NCBI Taxonomy" id="2765362"/>
    <lineage>
        <taxon>Bacteria</taxon>
        <taxon>Bacillati</taxon>
        <taxon>Actinomycetota</taxon>
        <taxon>Actinomycetes</taxon>
        <taxon>Mycobacteriales</taxon>
        <taxon>Corynebacteriaceae</taxon>
        <taxon>Corynebacterium</taxon>
    </lineage>
</organism>
<accession>A0A939IVB4</accession>
<name>A0A939IVB4_9CORY</name>
<evidence type="ECO:0000313" key="1">
    <source>
        <dbReference type="EMBL" id="MBN9644061.1"/>
    </source>
</evidence>
<proteinExistence type="predicted"/>
<protein>
    <submittedName>
        <fullName evidence="1">Uncharacterized protein</fullName>
    </submittedName>
</protein>
<dbReference type="AlphaFoldDB" id="A0A939IVB4"/>
<dbReference type="EMBL" id="JAFLEQ010000008">
    <property type="protein sequence ID" value="MBN9644061.1"/>
    <property type="molecule type" value="Genomic_DNA"/>
</dbReference>
<reference evidence="1" key="1">
    <citation type="submission" date="2021-03" db="EMBL/GenBank/DDBJ databases">
        <authorList>
            <person name="Sun Q."/>
        </authorList>
    </citation>
    <scope>NUCLEOTIDE SEQUENCE</scope>
    <source>
        <strain evidence="1">CCM 8862</strain>
    </source>
</reference>
<sequence>MTAPKDKPRSDTIYALAALTVGTIAGTNPGDSSAFHNRLGQDTAATPTTDRAAERAAASVVVNAYRSAYAAADPGARRPGRRGL</sequence>
<evidence type="ECO:0000313" key="2">
    <source>
        <dbReference type="Proteomes" id="UP000664332"/>
    </source>
</evidence>
<dbReference type="Proteomes" id="UP000664332">
    <property type="component" value="Unassembled WGS sequence"/>
</dbReference>
<gene>
    <name evidence="1" type="ORF">JZY06_05430</name>
</gene>
<dbReference type="RefSeq" id="WP_207118955.1">
    <property type="nucleotide sequence ID" value="NZ_JAFLEQ010000008.1"/>
</dbReference>
<keyword evidence="2" id="KW-1185">Reference proteome</keyword>